<feature type="binding site" evidence="12 17">
    <location>
        <position position="359"/>
    </location>
    <ligand>
        <name>Zn(2+)</name>
        <dbReference type="ChEBI" id="CHEBI:29105"/>
    </ligand>
</feature>
<evidence type="ECO:0000256" key="4">
    <source>
        <dbReference type="ARBA" id="ARBA00012965"/>
    </source>
</evidence>
<dbReference type="RefSeq" id="WP_304544340.1">
    <property type="nucleotide sequence ID" value="NZ_JARPTC010000021.1"/>
</dbReference>
<evidence type="ECO:0000256" key="5">
    <source>
        <dbReference type="ARBA" id="ARBA00022605"/>
    </source>
</evidence>
<feature type="binding site" evidence="12 16">
    <location>
        <position position="418"/>
    </location>
    <ligand>
        <name>substrate</name>
    </ligand>
</feature>
<comment type="catalytic activity">
    <reaction evidence="11 12">
        <text>L-histidinol + 2 NAD(+) + H2O = L-histidine + 2 NADH + 3 H(+)</text>
        <dbReference type="Rhea" id="RHEA:20641"/>
        <dbReference type="ChEBI" id="CHEBI:15377"/>
        <dbReference type="ChEBI" id="CHEBI:15378"/>
        <dbReference type="ChEBI" id="CHEBI:57540"/>
        <dbReference type="ChEBI" id="CHEBI:57595"/>
        <dbReference type="ChEBI" id="CHEBI:57699"/>
        <dbReference type="ChEBI" id="CHEBI:57945"/>
        <dbReference type="EC" id="1.1.1.23"/>
    </reaction>
</comment>
<dbReference type="GO" id="GO:0000105">
    <property type="term" value="P:L-histidine biosynthetic process"/>
    <property type="evidence" value="ECO:0007669"/>
    <property type="project" value="UniProtKB-UniRule"/>
</dbReference>
<feature type="active site" description="Proton acceptor" evidence="12 14">
    <location>
        <position position="325"/>
    </location>
</feature>
<evidence type="ECO:0000256" key="7">
    <source>
        <dbReference type="ARBA" id="ARBA00022833"/>
    </source>
</evidence>
<gene>
    <name evidence="12 19" type="primary">hisD</name>
    <name evidence="19" type="ORF">P6N53_14415</name>
</gene>
<evidence type="ECO:0000256" key="12">
    <source>
        <dbReference type="HAMAP-Rule" id="MF_01024"/>
    </source>
</evidence>
<accession>A0AAW7ZG97</accession>
<keyword evidence="7 12" id="KW-0862">Zinc</keyword>
<evidence type="ECO:0000256" key="2">
    <source>
        <dbReference type="ARBA" id="ARBA00004940"/>
    </source>
</evidence>
<comment type="caution">
    <text evidence="19">The sequence shown here is derived from an EMBL/GenBank/DDBJ whole genome shotgun (WGS) entry which is preliminary data.</text>
</comment>
<evidence type="ECO:0000256" key="14">
    <source>
        <dbReference type="PIRSR" id="PIRSR000099-1"/>
    </source>
</evidence>
<comment type="pathway">
    <text evidence="2 12">Amino-acid biosynthesis; L-histidine biosynthesis; L-histidine from 5-phospho-alpha-D-ribose 1-diphosphate: step 9/9.</text>
</comment>
<feature type="binding site" evidence="12 15">
    <location>
        <position position="127"/>
    </location>
    <ligand>
        <name>NAD(+)</name>
        <dbReference type="ChEBI" id="CHEBI:57540"/>
    </ligand>
</feature>
<evidence type="ECO:0000256" key="18">
    <source>
        <dbReference type="RuleBase" id="RU004175"/>
    </source>
</evidence>
<comment type="cofactor">
    <cofactor evidence="12 17">
        <name>Zn(2+)</name>
        <dbReference type="ChEBI" id="CHEBI:29105"/>
    </cofactor>
    <text evidence="12 17">Binds 1 zinc ion per subunit.</text>
</comment>
<dbReference type="PRINTS" id="PR00083">
    <property type="entry name" value="HOLDHDRGNASE"/>
</dbReference>
<reference evidence="19" key="2">
    <citation type="submission" date="2023-03" db="EMBL/GenBank/DDBJ databases">
        <authorList>
            <person name="Zhang Z."/>
        </authorList>
    </citation>
    <scope>NUCLEOTIDE SEQUENCE</scope>
    <source>
        <strain evidence="19">DSA</strain>
    </source>
</reference>
<dbReference type="Proteomes" id="UP001172911">
    <property type="component" value="Unassembled WGS sequence"/>
</dbReference>
<dbReference type="SUPFAM" id="SSF53720">
    <property type="entry name" value="ALDH-like"/>
    <property type="match status" value="1"/>
</dbReference>
<dbReference type="EC" id="1.1.1.23" evidence="4 12"/>
<dbReference type="NCBIfam" id="TIGR00069">
    <property type="entry name" value="hisD"/>
    <property type="match status" value="1"/>
</dbReference>
<feature type="binding site" evidence="12 16">
    <location>
        <position position="235"/>
    </location>
    <ligand>
        <name>substrate</name>
    </ligand>
</feature>
<feature type="binding site" evidence="12 16">
    <location>
        <position position="257"/>
    </location>
    <ligand>
        <name>substrate</name>
    </ligand>
</feature>
<comment type="function">
    <text evidence="1 12">Catalyzes the sequential NAD-dependent oxidations of L-histidinol to L-histidinaldehyde and then to L-histidine.</text>
</comment>
<feature type="binding site" evidence="12 16">
    <location>
        <position position="260"/>
    </location>
    <ligand>
        <name>substrate</name>
    </ligand>
</feature>
<dbReference type="InterPro" id="IPR022695">
    <property type="entry name" value="Histidinol_DH_monofunct"/>
</dbReference>
<dbReference type="PROSITE" id="PS00611">
    <property type="entry name" value="HISOL_DEHYDROGENASE"/>
    <property type="match status" value="1"/>
</dbReference>
<dbReference type="AlphaFoldDB" id="A0AAW7ZG97"/>
<keyword evidence="20" id="KW-1185">Reference proteome</keyword>
<dbReference type="CDD" id="cd06572">
    <property type="entry name" value="Histidinol_dh"/>
    <property type="match status" value="1"/>
</dbReference>
<dbReference type="PIRSF" id="PIRSF000099">
    <property type="entry name" value="Histidinol_dh"/>
    <property type="match status" value="1"/>
</dbReference>
<evidence type="ECO:0000313" key="19">
    <source>
        <dbReference type="EMBL" id="MDO7788418.1"/>
    </source>
</evidence>
<dbReference type="InterPro" id="IPR012131">
    <property type="entry name" value="Hstdl_DH"/>
</dbReference>
<evidence type="ECO:0000256" key="6">
    <source>
        <dbReference type="ARBA" id="ARBA00022723"/>
    </source>
</evidence>
<keyword evidence="9 12" id="KW-0520">NAD</keyword>
<dbReference type="PANTHER" id="PTHR21256:SF2">
    <property type="entry name" value="HISTIDINE BIOSYNTHESIS TRIFUNCTIONAL PROTEIN"/>
    <property type="match status" value="1"/>
</dbReference>
<evidence type="ECO:0000256" key="16">
    <source>
        <dbReference type="PIRSR" id="PIRSR000099-3"/>
    </source>
</evidence>
<feature type="binding site" evidence="12 17">
    <location>
        <position position="418"/>
    </location>
    <ligand>
        <name>Zn(2+)</name>
        <dbReference type="ChEBI" id="CHEBI:29105"/>
    </ligand>
</feature>
<evidence type="ECO:0000256" key="17">
    <source>
        <dbReference type="PIRSR" id="PIRSR000099-4"/>
    </source>
</evidence>
<organism evidence="19 20">
    <name type="scientific">Desulforamulus aquiferis</name>
    <dbReference type="NCBI Taxonomy" id="1397668"/>
    <lineage>
        <taxon>Bacteria</taxon>
        <taxon>Bacillati</taxon>
        <taxon>Bacillota</taxon>
        <taxon>Clostridia</taxon>
        <taxon>Eubacteriales</taxon>
        <taxon>Peptococcaceae</taxon>
        <taxon>Desulforamulus</taxon>
    </lineage>
</organism>
<evidence type="ECO:0000256" key="10">
    <source>
        <dbReference type="ARBA" id="ARBA00023102"/>
    </source>
</evidence>
<dbReference type="Gene3D" id="3.40.50.1980">
    <property type="entry name" value="Nitrogenase molybdenum iron protein domain"/>
    <property type="match status" value="2"/>
</dbReference>
<feature type="active site" description="Proton acceptor" evidence="12 14">
    <location>
        <position position="326"/>
    </location>
</feature>
<dbReference type="GO" id="GO:0004399">
    <property type="term" value="F:histidinol dehydrogenase activity"/>
    <property type="evidence" value="ECO:0007669"/>
    <property type="project" value="UniProtKB-UniRule"/>
</dbReference>
<evidence type="ECO:0000256" key="13">
    <source>
        <dbReference type="PIRNR" id="PIRNR000099"/>
    </source>
</evidence>
<evidence type="ECO:0000256" key="15">
    <source>
        <dbReference type="PIRSR" id="PIRSR000099-2"/>
    </source>
</evidence>
<dbReference type="EMBL" id="JARPTC010000021">
    <property type="protein sequence ID" value="MDO7788418.1"/>
    <property type="molecule type" value="Genomic_DNA"/>
</dbReference>
<evidence type="ECO:0000256" key="9">
    <source>
        <dbReference type="ARBA" id="ARBA00023027"/>
    </source>
</evidence>
<feature type="binding site" evidence="12 16">
    <location>
        <position position="359"/>
    </location>
    <ligand>
        <name>substrate</name>
    </ligand>
</feature>
<feature type="binding site" evidence="12 17">
    <location>
        <position position="260"/>
    </location>
    <ligand>
        <name>Zn(2+)</name>
        <dbReference type="ChEBI" id="CHEBI:29105"/>
    </ligand>
</feature>
<comment type="similarity">
    <text evidence="3 12 13 18">Belongs to the histidinol dehydrogenase family.</text>
</comment>
<dbReference type="FunFam" id="1.20.5.1300:FF:000002">
    <property type="entry name" value="Histidinol dehydrogenase, chloroplastic"/>
    <property type="match status" value="1"/>
</dbReference>
<dbReference type="HAMAP" id="MF_01024">
    <property type="entry name" value="HisD"/>
    <property type="match status" value="1"/>
</dbReference>
<evidence type="ECO:0000256" key="1">
    <source>
        <dbReference type="ARBA" id="ARBA00003850"/>
    </source>
</evidence>
<feature type="binding site" evidence="12 17">
    <location>
        <position position="257"/>
    </location>
    <ligand>
        <name>Zn(2+)</name>
        <dbReference type="ChEBI" id="CHEBI:29105"/>
    </ligand>
</feature>
<dbReference type="PANTHER" id="PTHR21256">
    <property type="entry name" value="HISTIDINOL DEHYDROGENASE HDH"/>
    <property type="match status" value="1"/>
</dbReference>
<protein>
    <recommendedName>
        <fullName evidence="4 12">Histidinol dehydrogenase</fullName>
        <shortName evidence="12">HDH</shortName>
        <ecNumber evidence="4 12">1.1.1.23</ecNumber>
    </recommendedName>
</protein>
<feature type="binding site" evidence="12 15">
    <location>
        <position position="189"/>
    </location>
    <ligand>
        <name>NAD(+)</name>
        <dbReference type="ChEBI" id="CHEBI:57540"/>
    </ligand>
</feature>
<evidence type="ECO:0000256" key="3">
    <source>
        <dbReference type="ARBA" id="ARBA00010178"/>
    </source>
</evidence>
<dbReference type="GO" id="GO:0005829">
    <property type="term" value="C:cytosol"/>
    <property type="evidence" value="ECO:0007669"/>
    <property type="project" value="TreeGrafter"/>
</dbReference>
<dbReference type="GO" id="GO:0051287">
    <property type="term" value="F:NAD binding"/>
    <property type="evidence" value="ECO:0007669"/>
    <property type="project" value="InterPro"/>
</dbReference>
<dbReference type="InterPro" id="IPR001692">
    <property type="entry name" value="Histidinol_DH_CS"/>
</dbReference>
<dbReference type="FunFam" id="3.40.50.1980:FF:000026">
    <property type="entry name" value="Histidinol dehydrogenase"/>
    <property type="match status" value="1"/>
</dbReference>
<feature type="binding site" evidence="12 15">
    <location>
        <position position="212"/>
    </location>
    <ligand>
        <name>NAD(+)</name>
        <dbReference type="ChEBI" id="CHEBI:57540"/>
    </ligand>
</feature>
<proteinExistence type="inferred from homology"/>
<dbReference type="Pfam" id="PF00815">
    <property type="entry name" value="Histidinol_dh"/>
    <property type="match status" value="1"/>
</dbReference>
<evidence type="ECO:0000256" key="8">
    <source>
        <dbReference type="ARBA" id="ARBA00023002"/>
    </source>
</evidence>
<reference evidence="19" key="1">
    <citation type="journal article" date="2023" name="J. Hazard. Mater.">
        <title>Anaerobic biodegradation of pyrene and benzo[a]pyrene by a new sulfate-reducing Desulforamulus aquiferis strain DSA.</title>
        <authorList>
            <person name="Zhang Z."/>
            <person name="Sun J."/>
            <person name="Gong X."/>
            <person name="Wang C."/>
            <person name="Wang H."/>
        </authorList>
    </citation>
    <scope>NUCLEOTIDE SEQUENCE</scope>
    <source>
        <strain evidence="19">DSA</strain>
    </source>
</reference>
<dbReference type="InterPro" id="IPR016161">
    <property type="entry name" value="Ald_DH/histidinol_DH"/>
</dbReference>
<evidence type="ECO:0000256" key="11">
    <source>
        <dbReference type="ARBA" id="ARBA00049489"/>
    </source>
</evidence>
<dbReference type="Gene3D" id="1.20.5.1300">
    <property type="match status" value="1"/>
</dbReference>
<dbReference type="GO" id="GO:0008270">
    <property type="term" value="F:zinc ion binding"/>
    <property type="evidence" value="ECO:0007669"/>
    <property type="project" value="UniProtKB-UniRule"/>
</dbReference>
<sequence length="429" mass="46257">MIRIIQSSDKVSLQSLLNSRVSNQAEIAGRVAAIMDEVRQSGDNALCGFTRRFDKADLTPEQLRVSEEEIKWAYSQVDQEVLASLRVARKRIEDFHQKQLAKSWFHPEVDGTILGQLILPLDRVGIYVPGGTASYPSSVLMNAIPAKVAGVAQIVMVTPPGEDGRINPYSLVAAAEAGVTEIYKIGGAQAIAALAFGTETIRPVDKITGPGNIYVTLAKRMVYGQVGIDMLAGPSEVLVVADSSANPIYAAADMLSQAEHDSMASAILLTHDPVLAEAVAMEIERQVSKLPREKMAREALANYSAIIITGDVGESLDLANTFAPEHLEIMVDEPFNLLGRIKNAGAIFLGHHSPEPVGDYLAGPNHVLPTNGTARFYSPLNVDTFMKKSSVISFSQQNLQALGQDIIRLAEVEGLKAHANAVRVRLGLE</sequence>
<keyword evidence="5 12" id="KW-0028">Amino-acid biosynthesis</keyword>
<keyword evidence="8 12" id="KW-0560">Oxidoreductase</keyword>
<name>A0AAW7ZG97_9FIRM</name>
<keyword evidence="6 12" id="KW-0479">Metal-binding</keyword>
<feature type="binding site" evidence="12 16">
    <location>
        <position position="326"/>
    </location>
    <ligand>
        <name>substrate</name>
    </ligand>
</feature>
<feature type="binding site" evidence="12 16">
    <location>
        <position position="413"/>
    </location>
    <ligand>
        <name>substrate</name>
    </ligand>
</feature>
<keyword evidence="10 12" id="KW-0368">Histidine biosynthesis</keyword>
<evidence type="ECO:0000313" key="20">
    <source>
        <dbReference type="Proteomes" id="UP001172911"/>
    </source>
</evidence>
<dbReference type="FunFam" id="3.40.50.1980:FF:000001">
    <property type="entry name" value="Histidinol dehydrogenase"/>
    <property type="match status" value="1"/>
</dbReference>